<evidence type="ECO:0000256" key="5">
    <source>
        <dbReference type="ARBA" id="ARBA00022679"/>
    </source>
</evidence>
<evidence type="ECO:0000259" key="13">
    <source>
        <dbReference type="PROSITE" id="PS00794"/>
    </source>
</evidence>
<evidence type="ECO:0000256" key="6">
    <source>
        <dbReference type="ARBA" id="ARBA00022741"/>
    </source>
</evidence>
<proteinExistence type="inferred from homology"/>
<evidence type="ECO:0000256" key="9">
    <source>
        <dbReference type="ARBA" id="ARBA00022909"/>
    </source>
</evidence>
<keyword evidence="7 14" id="KW-0418">Kinase</keyword>
<dbReference type="InterPro" id="IPR000550">
    <property type="entry name" value="Hppk"/>
</dbReference>
<reference evidence="15" key="1">
    <citation type="submission" date="2017-06" db="EMBL/GenBank/DDBJ databases">
        <authorList>
            <person name="Varghese N."/>
            <person name="Submissions S."/>
        </authorList>
    </citation>
    <scope>NUCLEOTIDE SEQUENCE [LARGE SCALE GENOMIC DNA]</scope>
    <source>
        <strain evidence="15">DSM 15668</strain>
    </source>
</reference>
<protein>
    <recommendedName>
        <fullName evidence="4">2-amino-4-hydroxy-6-hydroxymethyldihydropteridine pyrophosphokinase</fullName>
        <ecNumber evidence="3">2.7.6.3</ecNumber>
    </recommendedName>
    <alternativeName>
        <fullName evidence="11">6-hydroxymethyl-7,8-dihydropterin pyrophosphokinase</fullName>
    </alternativeName>
    <alternativeName>
        <fullName evidence="12">7,8-dihydro-6-hydroxymethylpterin-pyrophosphokinase</fullName>
    </alternativeName>
</protein>
<evidence type="ECO:0000313" key="14">
    <source>
        <dbReference type="EMBL" id="SNR75021.1"/>
    </source>
</evidence>
<keyword evidence="6" id="KW-0547">Nucleotide-binding</keyword>
<dbReference type="AlphaFoldDB" id="A0A238YWB8"/>
<dbReference type="UniPathway" id="UPA00077">
    <property type="reaction ID" value="UER00155"/>
</dbReference>
<evidence type="ECO:0000256" key="12">
    <source>
        <dbReference type="ARBA" id="ARBA00033413"/>
    </source>
</evidence>
<name>A0A238YWB8_9BACT</name>
<dbReference type="OrthoDB" id="9808041at2"/>
<dbReference type="Proteomes" id="UP000198405">
    <property type="component" value="Unassembled WGS sequence"/>
</dbReference>
<evidence type="ECO:0000313" key="15">
    <source>
        <dbReference type="Proteomes" id="UP000198405"/>
    </source>
</evidence>
<keyword evidence="15" id="KW-1185">Reference proteome</keyword>
<dbReference type="EC" id="2.7.6.3" evidence="3"/>
<keyword evidence="9" id="KW-0289">Folate biosynthesis</keyword>
<dbReference type="PROSITE" id="PS00794">
    <property type="entry name" value="HPPK"/>
    <property type="match status" value="1"/>
</dbReference>
<evidence type="ECO:0000256" key="1">
    <source>
        <dbReference type="ARBA" id="ARBA00005051"/>
    </source>
</evidence>
<dbReference type="RefSeq" id="WP_089322925.1">
    <property type="nucleotide sequence ID" value="NZ_FZOB01000005.1"/>
</dbReference>
<comment type="function">
    <text evidence="10">Catalyzes the transfer of pyrophosphate from adenosine triphosphate (ATP) to 6-hydroxymethyl-7,8-dihydropterin, an enzymatic step in folate biosynthesis pathway.</text>
</comment>
<sequence length="135" mass="15578">MAKVILALGTNLGNRKENLKKAIISISRFAGKVLKETEILETKPFGITNQPYFLNQGILIETYHPPLLLLKILKEIEKRNGRFKTFRWGPRTIDIDILIYDDLAIKTTQLQIPHPGIENRDFFQRIINDFKSTGE</sequence>
<accession>A0A238YWB8</accession>
<dbReference type="GO" id="GO:0016301">
    <property type="term" value="F:kinase activity"/>
    <property type="evidence" value="ECO:0007669"/>
    <property type="project" value="UniProtKB-KW"/>
</dbReference>
<comment type="similarity">
    <text evidence="2">Belongs to the HPPK family.</text>
</comment>
<evidence type="ECO:0000256" key="8">
    <source>
        <dbReference type="ARBA" id="ARBA00022840"/>
    </source>
</evidence>
<dbReference type="GO" id="GO:0003848">
    <property type="term" value="F:2-amino-4-hydroxy-6-hydroxymethyldihydropteridine diphosphokinase activity"/>
    <property type="evidence" value="ECO:0007669"/>
    <property type="project" value="UniProtKB-EC"/>
</dbReference>
<dbReference type="Pfam" id="PF01288">
    <property type="entry name" value="HPPK"/>
    <property type="match status" value="1"/>
</dbReference>
<dbReference type="SUPFAM" id="SSF55083">
    <property type="entry name" value="6-hydroxymethyl-7,8-dihydropterin pyrophosphokinase, HPPK"/>
    <property type="match status" value="1"/>
</dbReference>
<dbReference type="NCBIfam" id="TIGR01498">
    <property type="entry name" value="folK"/>
    <property type="match status" value="1"/>
</dbReference>
<dbReference type="Gene3D" id="3.30.70.560">
    <property type="entry name" value="7,8-Dihydro-6-hydroxymethylpterin-pyrophosphokinase HPPK"/>
    <property type="match status" value="1"/>
</dbReference>
<dbReference type="GO" id="GO:0046656">
    <property type="term" value="P:folic acid biosynthetic process"/>
    <property type="evidence" value="ECO:0007669"/>
    <property type="project" value="UniProtKB-KW"/>
</dbReference>
<dbReference type="GO" id="GO:0005524">
    <property type="term" value="F:ATP binding"/>
    <property type="evidence" value="ECO:0007669"/>
    <property type="project" value="UniProtKB-KW"/>
</dbReference>
<dbReference type="InterPro" id="IPR035907">
    <property type="entry name" value="Hppk_sf"/>
</dbReference>
<organism evidence="14 15">
    <name type="scientific">Desulfurobacterium atlanticum</name>
    <dbReference type="NCBI Taxonomy" id="240169"/>
    <lineage>
        <taxon>Bacteria</taxon>
        <taxon>Pseudomonadati</taxon>
        <taxon>Aquificota</taxon>
        <taxon>Aquificia</taxon>
        <taxon>Desulfurobacteriales</taxon>
        <taxon>Desulfurobacteriaceae</taxon>
        <taxon>Desulfurobacterium</taxon>
    </lineage>
</organism>
<keyword evidence="5" id="KW-0808">Transferase</keyword>
<gene>
    <name evidence="14" type="ORF">SAMN06265340_10528</name>
</gene>
<comment type="pathway">
    <text evidence="1">Cofactor biosynthesis; tetrahydrofolate biosynthesis; 2-amino-4-hydroxy-6-hydroxymethyl-7,8-dihydropteridine diphosphate from 7,8-dihydroneopterin triphosphate: step 4/4.</text>
</comment>
<evidence type="ECO:0000256" key="11">
    <source>
        <dbReference type="ARBA" id="ARBA00029766"/>
    </source>
</evidence>
<dbReference type="PANTHER" id="PTHR43071">
    <property type="entry name" value="2-AMINO-4-HYDROXY-6-HYDROXYMETHYLDIHYDROPTERIDINE PYROPHOSPHOKINASE"/>
    <property type="match status" value="1"/>
</dbReference>
<evidence type="ECO:0000256" key="10">
    <source>
        <dbReference type="ARBA" id="ARBA00029409"/>
    </source>
</evidence>
<keyword evidence="8" id="KW-0067">ATP-binding</keyword>
<dbReference type="PANTHER" id="PTHR43071:SF1">
    <property type="entry name" value="2-AMINO-4-HYDROXY-6-HYDROXYMETHYLDIHYDROPTERIDINE PYROPHOSPHOKINASE"/>
    <property type="match status" value="1"/>
</dbReference>
<evidence type="ECO:0000256" key="2">
    <source>
        <dbReference type="ARBA" id="ARBA00005810"/>
    </source>
</evidence>
<dbReference type="EMBL" id="FZOB01000005">
    <property type="protein sequence ID" value="SNR75021.1"/>
    <property type="molecule type" value="Genomic_DNA"/>
</dbReference>
<feature type="domain" description="7,8-dihydro-6-hydroxymethylpterin-pyrophosphokinase" evidence="13">
    <location>
        <begin position="87"/>
        <end position="98"/>
    </location>
</feature>
<dbReference type="GO" id="GO:0046654">
    <property type="term" value="P:tetrahydrofolate biosynthetic process"/>
    <property type="evidence" value="ECO:0007669"/>
    <property type="project" value="UniProtKB-UniPathway"/>
</dbReference>
<evidence type="ECO:0000256" key="3">
    <source>
        <dbReference type="ARBA" id="ARBA00013253"/>
    </source>
</evidence>
<dbReference type="CDD" id="cd00483">
    <property type="entry name" value="HPPK"/>
    <property type="match status" value="1"/>
</dbReference>
<evidence type="ECO:0000256" key="7">
    <source>
        <dbReference type="ARBA" id="ARBA00022777"/>
    </source>
</evidence>
<evidence type="ECO:0000256" key="4">
    <source>
        <dbReference type="ARBA" id="ARBA00016218"/>
    </source>
</evidence>